<dbReference type="SUPFAM" id="SSF56112">
    <property type="entry name" value="Protein kinase-like (PK-like)"/>
    <property type="match status" value="1"/>
</dbReference>
<dbReference type="PANTHER" id="PTHR11042">
    <property type="entry name" value="EUKARYOTIC TRANSLATION INITIATION FACTOR 2-ALPHA KINASE EIF2-ALPHA KINASE -RELATED"/>
    <property type="match status" value="1"/>
</dbReference>
<feature type="non-terminal residue" evidence="7">
    <location>
        <position position="1"/>
    </location>
</feature>
<evidence type="ECO:0000256" key="5">
    <source>
        <dbReference type="ARBA" id="ARBA00037982"/>
    </source>
</evidence>
<dbReference type="InterPro" id="IPR050339">
    <property type="entry name" value="CC_SR_Kinase"/>
</dbReference>
<keyword evidence="4" id="KW-0067">ATP-binding</keyword>
<keyword evidence="3" id="KW-0418">Kinase</keyword>
<dbReference type="GO" id="GO:0005737">
    <property type="term" value="C:cytoplasm"/>
    <property type="evidence" value="ECO:0007669"/>
    <property type="project" value="TreeGrafter"/>
</dbReference>
<proteinExistence type="inferred from homology"/>
<keyword evidence="8" id="KW-1185">Reference proteome</keyword>
<protein>
    <recommendedName>
        <fullName evidence="6">Protein kinase domain-containing protein</fullName>
    </recommendedName>
</protein>
<dbReference type="GO" id="GO:0005634">
    <property type="term" value="C:nucleus"/>
    <property type="evidence" value="ECO:0007669"/>
    <property type="project" value="TreeGrafter"/>
</dbReference>
<evidence type="ECO:0000259" key="6">
    <source>
        <dbReference type="PROSITE" id="PS50011"/>
    </source>
</evidence>
<dbReference type="PROSITE" id="PS50011">
    <property type="entry name" value="PROTEIN_KINASE_DOM"/>
    <property type="match status" value="1"/>
</dbReference>
<dbReference type="InterPro" id="IPR000719">
    <property type="entry name" value="Prot_kinase_dom"/>
</dbReference>
<name>A0AAV5STH8_9BILA</name>
<dbReference type="AlphaFoldDB" id="A0AAV5STH8"/>
<dbReference type="Proteomes" id="UP001432027">
    <property type="component" value="Unassembled WGS sequence"/>
</dbReference>
<reference evidence="7" key="1">
    <citation type="submission" date="2023-10" db="EMBL/GenBank/DDBJ databases">
        <title>Genome assembly of Pristionchus species.</title>
        <authorList>
            <person name="Yoshida K."/>
            <person name="Sommer R.J."/>
        </authorList>
    </citation>
    <scope>NUCLEOTIDE SEQUENCE</scope>
    <source>
        <strain evidence="7">RS0144</strain>
    </source>
</reference>
<dbReference type="GO" id="GO:0005524">
    <property type="term" value="F:ATP binding"/>
    <property type="evidence" value="ECO:0007669"/>
    <property type="project" value="UniProtKB-KW"/>
</dbReference>
<gene>
    <name evidence="7" type="ORF">PENTCL1PPCAC_8565</name>
</gene>
<keyword evidence="1" id="KW-0808">Transferase</keyword>
<feature type="domain" description="Protein kinase" evidence="6">
    <location>
        <begin position="1"/>
        <end position="207"/>
    </location>
</feature>
<comment type="caution">
    <text evidence="7">The sequence shown here is derived from an EMBL/GenBank/DDBJ whole genome shotgun (WGS) entry which is preliminary data.</text>
</comment>
<accession>A0AAV5STH8</accession>
<dbReference type="PANTHER" id="PTHR11042:SF91">
    <property type="entry name" value="EUKARYOTIC TRANSLATION INITIATION FACTOR 2-ALPHA KINASE"/>
    <property type="match status" value="1"/>
</dbReference>
<dbReference type="EMBL" id="BTSX01000002">
    <property type="protein sequence ID" value="GMS86390.1"/>
    <property type="molecule type" value="Genomic_DNA"/>
</dbReference>
<dbReference type="GO" id="GO:0004694">
    <property type="term" value="F:eukaryotic translation initiation factor 2alpha kinase activity"/>
    <property type="evidence" value="ECO:0007669"/>
    <property type="project" value="TreeGrafter"/>
</dbReference>
<evidence type="ECO:0000256" key="4">
    <source>
        <dbReference type="ARBA" id="ARBA00022840"/>
    </source>
</evidence>
<keyword evidence="2" id="KW-0547">Nucleotide-binding</keyword>
<dbReference type="InterPro" id="IPR008271">
    <property type="entry name" value="Ser/Thr_kinase_AS"/>
</dbReference>
<organism evidence="7 8">
    <name type="scientific">Pristionchus entomophagus</name>
    <dbReference type="NCBI Taxonomy" id="358040"/>
    <lineage>
        <taxon>Eukaryota</taxon>
        <taxon>Metazoa</taxon>
        <taxon>Ecdysozoa</taxon>
        <taxon>Nematoda</taxon>
        <taxon>Chromadorea</taxon>
        <taxon>Rhabditida</taxon>
        <taxon>Rhabditina</taxon>
        <taxon>Diplogasteromorpha</taxon>
        <taxon>Diplogasteroidea</taxon>
        <taxon>Neodiplogasteridae</taxon>
        <taxon>Pristionchus</taxon>
    </lineage>
</organism>
<dbReference type="InterPro" id="IPR011009">
    <property type="entry name" value="Kinase-like_dom_sf"/>
</dbReference>
<evidence type="ECO:0000256" key="3">
    <source>
        <dbReference type="ARBA" id="ARBA00022777"/>
    </source>
</evidence>
<comment type="similarity">
    <text evidence="5">Belongs to the protein kinase superfamily. Ser/Thr protein kinase family. GCN2 subfamily.</text>
</comment>
<sequence length="208" mass="24211">ADVEMLKMMGLPRGSLSYFKSDSVFIYIQMQLCNYSLCNWLDENQATEYRDLPRMKSWFKQIVSAVDYIHEKNLIHRDLKPSNILFAEKDLLRVCDLGIVTQRSVDDEPATTIFRTVAGTVLYMSPEQRSIRRYSSKTDVFTLGLILVELCVAMSNALREQTFENYRRGIHSELVEEARTAEFVGRLIQEDPKDRPTCREMLDDLYLC</sequence>
<dbReference type="Gene3D" id="1.10.510.10">
    <property type="entry name" value="Transferase(Phosphotransferase) domain 1"/>
    <property type="match status" value="1"/>
</dbReference>
<dbReference type="SMART" id="SM00220">
    <property type="entry name" value="S_TKc"/>
    <property type="match status" value="1"/>
</dbReference>
<evidence type="ECO:0000256" key="2">
    <source>
        <dbReference type="ARBA" id="ARBA00022741"/>
    </source>
</evidence>
<dbReference type="PROSITE" id="PS00108">
    <property type="entry name" value="PROTEIN_KINASE_ST"/>
    <property type="match status" value="1"/>
</dbReference>
<evidence type="ECO:0000313" key="7">
    <source>
        <dbReference type="EMBL" id="GMS86390.1"/>
    </source>
</evidence>
<dbReference type="FunFam" id="1.10.510.10:FF:001020">
    <property type="entry name" value="Transmembrane ion channel"/>
    <property type="match status" value="1"/>
</dbReference>
<dbReference type="Pfam" id="PF00069">
    <property type="entry name" value="Pkinase"/>
    <property type="match status" value="1"/>
</dbReference>
<evidence type="ECO:0000313" key="8">
    <source>
        <dbReference type="Proteomes" id="UP001432027"/>
    </source>
</evidence>
<evidence type="ECO:0000256" key="1">
    <source>
        <dbReference type="ARBA" id="ARBA00022679"/>
    </source>
</evidence>